<dbReference type="HOGENOM" id="CLU_021264_0_4_9"/>
<feature type="domain" description="NodB homology" evidence="1">
    <location>
        <begin position="55"/>
        <end position="238"/>
    </location>
</feature>
<evidence type="ECO:0000313" key="3">
    <source>
        <dbReference type="Proteomes" id="UP000007397"/>
    </source>
</evidence>
<organism evidence="2 3">
    <name type="scientific">Halobacillus halophilus (strain ATCC 35676 / DSM 2266 / JCM 20832 / KCTC 3685 / LMG 17431 / NBRC 102448 / NCIMB 2269)</name>
    <name type="common">Sporosarcina halophila</name>
    <dbReference type="NCBI Taxonomy" id="866895"/>
    <lineage>
        <taxon>Bacteria</taxon>
        <taxon>Bacillati</taxon>
        <taxon>Bacillota</taxon>
        <taxon>Bacilli</taxon>
        <taxon>Bacillales</taxon>
        <taxon>Bacillaceae</taxon>
        <taxon>Halobacillus</taxon>
    </lineage>
</organism>
<gene>
    <name evidence="2" type="ordered locus">HBHAL_4281</name>
</gene>
<dbReference type="PATRIC" id="fig|866895.3.peg.3318"/>
<dbReference type="eggNOG" id="COG0726">
    <property type="taxonomic scope" value="Bacteria"/>
</dbReference>
<dbReference type="InterPro" id="IPR050248">
    <property type="entry name" value="Polysacc_deacetylase_ArnD"/>
</dbReference>
<evidence type="ECO:0000259" key="1">
    <source>
        <dbReference type="PROSITE" id="PS51677"/>
    </source>
</evidence>
<dbReference type="AlphaFoldDB" id="I0JR52"/>
<dbReference type="Pfam" id="PF01522">
    <property type="entry name" value="Polysacc_deac_1"/>
    <property type="match status" value="1"/>
</dbReference>
<dbReference type="InterPro" id="IPR011330">
    <property type="entry name" value="Glyco_hydro/deAcase_b/a-brl"/>
</dbReference>
<dbReference type="GO" id="GO:0005975">
    <property type="term" value="P:carbohydrate metabolic process"/>
    <property type="evidence" value="ECO:0007669"/>
    <property type="project" value="InterPro"/>
</dbReference>
<dbReference type="Gene3D" id="3.20.20.370">
    <property type="entry name" value="Glycoside hydrolase/deacetylase"/>
    <property type="match status" value="1"/>
</dbReference>
<protein>
    <submittedName>
        <fullName evidence="2">Polysaccharide deacetylase</fullName>
    </submittedName>
</protein>
<dbReference type="SUPFAM" id="SSF88713">
    <property type="entry name" value="Glycoside hydrolase/deacetylase"/>
    <property type="match status" value="1"/>
</dbReference>
<dbReference type="Proteomes" id="UP000007397">
    <property type="component" value="Chromosome"/>
</dbReference>
<sequence>MRKEGFLMLARLFILSGLIFISLSSFPPVSSSADYYPLQTEFPNHMLYQAQIKDKMIALTFDDGPDQKYTPGLLDILNKHQIKATFFLMGSRVAKYPEVTRRMVNEGHAIGNHTYWHPNLAEADIHQMEWEINHTNNQIYQATGRTTPWFRAPYGALNEQQVLSLGFLGYKGIGWSIDTEDWKGPGEKAITRQVIHNVHPGAIVLMHNAGHWTQDLSGTVEALDELIPLLKRNGYQFVTIPQMWQLHHHGHDSSQHAEEKSLK</sequence>
<reference evidence="2 3" key="1">
    <citation type="journal article" date="2013" name="Environ. Microbiol.">
        <title>Chloride and organic osmolytes: a hybrid strategy to cope with elevated salinities by the moderately halophilic, chloride-dependent bacterium Halobacillus halophilus.</title>
        <authorList>
            <person name="Saum S.H."/>
            <person name="Pfeiffer F."/>
            <person name="Palm P."/>
            <person name="Rampp M."/>
            <person name="Schuster S.C."/>
            <person name="Muller V."/>
            <person name="Oesterhelt D."/>
        </authorList>
    </citation>
    <scope>NUCLEOTIDE SEQUENCE [LARGE SCALE GENOMIC DNA]</scope>
    <source>
        <strain evidence="3">ATCC 35676 / DSM 2266 / JCM 20832 / KCTC 3685 / LMG 17431 / NBRC 102448 / NCIMB 2269</strain>
    </source>
</reference>
<dbReference type="KEGG" id="hhd:HBHAL_4281"/>
<accession>I0JR52</accession>
<proteinExistence type="predicted"/>
<dbReference type="STRING" id="866895.HBHAL_4281"/>
<dbReference type="EMBL" id="HE717023">
    <property type="protein sequence ID" value="CCG46622.1"/>
    <property type="molecule type" value="Genomic_DNA"/>
</dbReference>
<evidence type="ECO:0000313" key="2">
    <source>
        <dbReference type="EMBL" id="CCG46622.1"/>
    </source>
</evidence>
<dbReference type="InterPro" id="IPR002509">
    <property type="entry name" value="NODB_dom"/>
</dbReference>
<name>I0JR52_HALH3</name>
<dbReference type="PANTHER" id="PTHR10587">
    <property type="entry name" value="GLYCOSYL TRANSFERASE-RELATED"/>
    <property type="match status" value="1"/>
</dbReference>
<dbReference type="PROSITE" id="PS51677">
    <property type="entry name" value="NODB"/>
    <property type="match status" value="1"/>
</dbReference>
<keyword evidence="3" id="KW-1185">Reference proteome</keyword>
<dbReference type="CDD" id="cd10917">
    <property type="entry name" value="CE4_NodB_like_6s_7s"/>
    <property type="match status" value="1"/>
</dbReference>
<dbReference type="GO" id="GO:0016810">
    <property type="term" value="F:hydrolase activity, acting on carbon-nitrogen (but not peptide) bonds"/>
    <property type="evidence" value="ECO:0007669"/>
    <property type="project" value="InterPro"/>
</dbReference>